<dbReference type="Proteomes" id="UP001152888">
    <property type="component" value="Unassembled WGS sequence"/>
</dbReference>
<evidence type="ECO:0000313" key="4">
    <source>
        <dbReference type="Proteomes" id="UP001152888"/>
    </source>
</evidence>
<dbReference type="AlphaFoldDB" id="A0A9P0K1K3"/>
<dbReference type="InterPro" id="IPR007889">
    <property type="entry name" value="HTH_Psq"/>
</dbReference>
<dbReference type="Pfam" id="PF05225">
    <property type="entry name" value="HTH_psq"/>
    <property type="match status" value="1"/>
</dbReference>
<dbReference type="InterPro" id="IPR009057">
    <property type="entry name" value="Homeodomain-like_sf"/>
</dbReference>
<accession>A0A9P0K1K3</accession>
<dbReference type="EMBL" id="CAKOFQ010006702">
    <property type="protein sequence ID" value="CAH1962496.1"/>
    <property type="molecule type" value="Genomic_DNA"/>
</dbReference>
<protein>
    <recommendedName>
        <fullName evidence="2">HTH psq-type domain-containing protein</fullName>
    </recommendedName>
</protein>
<keyword evidence="4" id="KW-1185">Reference proteome</keyword>
<sequence length="148" mass="17078">MPSRKEEKLKKLKIIKLREKIHFFEYPEDVLQKALTEIQAGNLSINKASQQFNVAKTKIIDRMKGRSTGNKQKNDPEHLLGYNVENKLNGWVINIAQCGFPLKKTDLLDTVEKVAKDLGKDKLFKDGIRTKVVSQFFETSPRTQFERS</sequence>
<dbReference type="Gene3D" id="1.10.10.60">
    <property type="entry name" value="Homeodomain-like"/>
    <property type="match status" value="1"/>
</dbReference>
<evidence type="ECO:0000259" key="2">
    <source>
        <dbReference type="Pfam" id="PF05225"/>
    </source>
</evidence>
<organism evidence="3 4">
    <name type="scientific">Acanthoscelides obtectus</name>
    <name type="common">Bean weevil</name>
    <name type="synonym">Bruchus obtectus</name>
    <dbReference type="NCBI Taxonomy" id="200917"/>
    <lineage>
        <taxon>Eukaryota</taxon>
        <taxon>Metazoa</taxon>
        <taxon>Ecdysozoa</taxon>
        <taxon>Arthropoda</taxon>
        <taxon>Hexapoda</taxon>
        <taxon>Insecta</taxon>
        <taxon>Pterygota</taxon>
        <taxon>Neoptera</taxon>
        <taxon>Endopterygota</taxon>
        <taxon>Coleoptera</taxon>
        <taxon>Polyphaga</taxon>
        <taxon>Cucujiformia</taxon>
        <taxon>Chrysomeloidea</taxon>
        <taxon>Chrysomelidae</taxon>
        <taxon>Bruchinae</taxon>
        <taxon>Bruchini</taxon>
        <taxon>Acanthoscelides</taxon>
    </lineage>
</organism>
<feature type="domain" description="HTH psq-type" evidence="2">
    <location>
        <begin position="28"/>
        <end position="60"/>
    </location>
</feature>
<gene>
    <name evidence="3" type="ORF">ACAOBT_LOCUS4699</name>
</gene>
<dbReference type="OrthoDB" id="6751611at2759"/>
<dbReference type="GO" id="GO:0005634">
    <property type="term" value="C:nucleus"/>
    <property type="evidence" value="ECO:0007669"/>
    <property type="project" value="UniProtKB-SubCell"/>
</dbReference>
<name>A0A9P0K1K3_ACAOB</name>
<comment type="subcellular location">
    <subcellularLocation>
        <location evidence="1">Nucleus</location>
    </subcellularLocation>
</comment>
<comment type="caution">
    <text evidence="3">The sequence shown here is derived from an EMBL/GenBank/DDBJ whole genome shotgun (WGS) entry which is preliminary data.</text>
</comment>
<dbReference type="SUPFAM" id="SSF46689">
    <property type="entry name" value="Homeodomain-like"/>
    <property type="match status" value="1"/>
</dbReference>
<proteinExistence type="predicted"/>
<evidence type="ECO:0000256" key="1">
    <source>
        <dbReference type="ARBA" id="ARBA00004123"/>
    </source>
</evidence>
<evidence type="ECO:0000313" key="3">
    <source>
        <dbReference type="EMBL" id="CAH1962496.1"/>
    </source>
</evidence>
<reference evidence="3" key="1">
    <citation type="submission" date="2022-03" db="EMBL/GenBank/DDBJ databases">
        <authorList>
            <person name="Sayadi A."/>
        </authorList>
    </citation>
    <scope>NUCLEOTIDE SEQUENCE</scope>
</reference>
<dbReference type="GO" id="GO:0003677">
    <property type="term" value="F:DNA binding"/>
    <property type="evidence" value="ECO:0007669"/>
    <property type="project" value="InterPro"/>
</dbReference>